<comment type="caution">
    <text evidence="1">The sequence shown here is derived from an EMBL/GenBank/DDBJ whole genome shotgun (WGS) entry which is preliminary data.</text>
</comment>
<dbReference type="RefSeq" id="WP_263748610.1">
    <property type="nucleotide sequence ID" value="NZ_JAOWRF010000369.1"/>
</dbReference>
<accession>A0ABT3B6A9</accession>
<name>A0ABT3B6A9_9CYAN</name>
<evidence type="ECO:0000313" key="2">
    <source>
        <dbReference type="Proteomes" id="UP001526143"/>
    </source>
</evidence>
<evidence type="ECO:0000313" key="1">
    <source>
        <dbReference type="EMBL" id="MCV3216923.1"/>
    </source>
</evidence>
<reference evidence="1 2" key="1">
    <citation type="submission" date="2022-10" db="EMBL/GenBank/DDBJ databases">
        <title>Identification of biosynthetic pathway for the production of the potent trypsin inhibitor radiosumin.</title>
        <authorList>
            <person name="Fewer D.P."/>
            <person name="Delbaje E."/>
            <person name="Ouyang X."/>
            <person name="Agostino P.D."/>
            <person name="Wahlsten M."/>
            <person name="Jokela J."/>
            <person name="Permi P."/>
            <person name="Haapaniemi E."/>
            <person name="Koistinen H."/>
        </authorList>
    </citation>
    <scope>NUCLEOTIDE SEQUENCE [LARGE SCALE GENOMIC DNA]</scope>
    <source>
        <strain evidence="1 2">NIES-515</strain>
    </source>
</reference>
<protein>
    <submittedName>
        <fullName evidence="1">Uncharacterized protein</fullName>
    </submittedName>
</protein>
<organism evidence="1 2">
    <name type="scientific">Plectonema radiosum NIES-515</name>
    <dbReference type="NCBI Taxonomy" id="2986073"/>
    <lineage>
        <taxon>Bacteria</taxon>
        <taxon>Bacillati</taxon>
        <taxon>Cyanobacteriota</taxon>
        <taxon>Cyanophyceae</taxon>
        <taxon>Oscillatoriophycideae</taxon>
        <taxon>Oscillatoriales</taxon>
        <taxon>Microcoleaceae</taxon>
        <taxon>Plectonema</taxon>
    </lineage>
</organism>
<sequence>MRTRLLSAETPETEGVVATVATIVGIVGLCDRAIALTNPGIAGGKFSNRDR</sequence>
<gene>
    <name evidence="1" type="ORF">OGM63_26030</name>
</gene>
<dbReference type="Proteomes" id="UP001526143">
    <property type="component" value="Unassembled WGS sequence"/>
</dbReference>
<keyword evidence="2" id="KW-1185">Reference proteome</keyword>
<proteinExistence type="predicted"/>
<dbReference type="EMBL" id="JAOWRF010000369">
    <property type="protein sequence ID" value="MCV3216923.1"/>
    <property type="molecule type" value="Genomic_DNA"/>
</dbReference>